<dbReference type="InterPro" id="IPR007863">
    <property type="entry name" value="Peptidase_M16_C"/>
</dbReference>
<evidence type="ECO:0000313" key="5">
    <source>
        <dbReference type="Proteomes" id="UP000286434"/>
    </source>
</evidence>
<dbReference type="SUPFAM" id="SSF63411">
    <property type="entry name" value="LuxS/MPP-like metallohydrolase"/>
    <property type="match status" value="2"/>
</dbReference>
<accession>A0AAX2A0E2</accession>
<dbReference type="InterPro" id="IPR050361">
    <property type="entry name" value="MPP/UQCRC_Complex"/>
</dbReference>
<protein>
    <submittedName>
        <fullName evidence="4">Insulinase family protein</fullName>
    </submittedName>
</protein>
<dbReference type="InterPro" id="IPR011765">
    <property type="entry name" value="Pept_M16_N"/>
</dbReference>
<feature type="domain" description="Peptidase M16 N-terminal" evidence="2">
    <location>
        <begin position="21"/>
        <end position="145"/>
    </location>
</feature>
<dbReference type="Pfam" id="PF05193">
    <property type="entry name" value="Peptidase_M16_C"/>
    <property type="match status" value="1"/>
</dbReference>
<evidence type="ECO:0000256" key="1">
    <source>
        <dbReference type="ARBA" id="ARBA00007261"/>
    </source>
</evidence>
<organism evidence="4 5">
    <name type="scientific">Anoxybacillus flavithermus</name>
    <dbReference type="NCBI Taxonomy" id="33934"/>
    <lineage>
        <taxon>Bacteria</taxon>
        <taxon>Bacillati</taxon>
        <taxon>Bacillota</taxon>
        <taxon>Bacilli</taxon>
        <taxon>Bacillales</taxon>
        <taxon>Anoxybacillaceae</taxon>
        <taxon>Anoxybacillus</taxon>
    </lineage>
</organism>
<dbReference type="PANTHER" id="PTHR11851:SF49">
    <property type="entry name" value="MITOCHONDRIAL-PROCESSING PEPTIDASE SUBUNIT ALPHA"/>
    <property type="match status" value="1"/>
</dbReference>
<dbReference type="InterPro" id="IPR011249">
    <property type="entry name" value="Metalloenz_LuxS/M16"/>
</dbReference>
<dbReference type="AlphaFoldDB" id="A0AAX2A0E2"/>
<feature type="domain" description="Peptidase M16 C-terminal" evidence="3">
    <location>
        <begin position="171"/>
        <end position="349"/>
    </location>
</feature>
<comment type="caution">
    <text evidence="4">The sequence shown here is derived from an EMBL/GenBank/DDBJ whole genome shotgun (WGS) entry which is preliminary data.</text>
</comment>
<sequence>MGMEMHNMKKLCLSNGLRLIIDQVPNSRSISIGVMIRVGTKHETKKTNGIAHFIEHLLFKNRIGSDNLYGNIYIEELGGKINAFTGKEFTCFYMHILNEYLNEALCILRDMVFSFSISNFDFENEKRVVIQEIYQYQDNTLEKVKIASLAHALGESSYAFDILGTVSNIESFTLTEVYEFYRKFYLSNNTVVSISGDVKEDMLHDIVKILENIGFGKTVDKKTQPIMFNGGINYIPIHSQEYQSHMCILFPAISSDVPMREYYTYYIMSHLFGVGRNSRLNKVLREERGLVYNIQSHPIVFEEVGLFRILASTGKENLWDVHSAIMEVIESVKEVGITLDEFNRSKRVLKSEIIFLTENTIQRMFFFGQEELLGIHKSSDVDKILETIDAIDVWEVENTLKGIFDDIYSLTVTIPPSASV</sequence>
<comment type="similarity">
    <text evidence="1">Belongs to the peptidase M16 family.</text>
</comment>
<gene>
    <name evidence="4" type="ORF">EA138_13770</name>
</gene>
<reference evidence="4 5" key="1">
    <citation type="submission" date="2019-01" db="EMBL/GenBank/DDBJ databases">
        <title>Anoxybacillus flavithermus in powdered infant formula.</title>
        <authorList>
            <person name="Rhee M.S."/>
            <person name="Choi I.-G."/>
            <person name="Cho T.J."/>
            <person name="Park B."/>
        </authorList>
    </citation>
    <scope>NUCLEOTIDE SEQUENCE [LARGE SCALE GENOMIC DNA]</scope>
    <source>
        <strain evidence="4 5">FHS-PPAM212</strain>
    </source>
</reference>
<dbReference type="EMBL" id="SBBW01000118">
    <property type="protein sequence ID" value="RWU06901.1"/>
    <property type="molecule type" value="Genomic_DNA"/>
</dbReference>
<dbReference type="Pfam" id="PF00675">
    <property type="entry name" value="Peptidase_M16"/>
    <property type="match status" value="1"/>
</dbReference>
<dbReference type="PANTHER" id="PTHR11851">
    <property type="entry name" value="METALLOPROTEASE"/>
    <property type="match status" value="1"/>
</dbReference>
<dbReference type="Gene3D" id="3.30.830.10">
    <property type="entry name" value="Metalloenzyme, LuxS/M16 peptidase-like"/>
    <property type="match status" value="2"/>
</dbReference>
<evidence type="ECO:0000259" key="2">
    <source>
        <dbReference type="Pfam" id="PF00675"/>
    </source>
</evidence>
<proteinExistence type="inferred from homology"/>
<evidence type="ECO:0000259" key="3">
    <source>
        <dbReference type="Pfam" id="PF05193"/>
    </source>
</evidence>
<name>A0AAX2A0E2_9BACL</name>
<evidence type="ECO:0000313" key="4">
    <source>
        <dbReference type="EMBL" id="RWU06901.1"/>
    </source>
</evidence>
<dbReference type="GO" id="GO:0046872">
    <property type="term" value="F:metal ion binding"/>
    <property type="evidence" value="ECO:0007669"/>
    <property type="project" value="InterPro"/>
</dbReference>
<dbReference type="Proteomes" id="UP000286434">
    <property type="component" value="Unassembled WGS sequence"/>
</dbReference>